<evidence type="ECO:0000313" key="4">
    <source>
        <dbReference type="WBParaSite" id="ASIM_0001590901-mRNA-1"/>
    </source>
</evidence>
<feature type="region of interest" description="Disordered" evidence="1">
    <location>
        <begin position="1"/>
        <end position="61"/>
    </location>
</feature>
<dbReference type="WBParaSite" id="ASIM_0001590901-mRNA-1">
    <property type="protein sequence ID" value="ASIM_0001590901-mRNA-1"/>
    <property type="gene ID" value="ASIM_0001590901"/>
</dbReference>
<gene>
    <name evidence="2" type="ORF">ASIM_LOCUS15316</name>
</gene>
<reference evidence="2 3" key="2">
    <citation type="submission" date="2018-11" db="EMBL/GenBank/DDBJ databases">
        <authorList>
            <consortium name="Pathogen Informatics"/>
        </authorList>
    </citation>
    <scope>NUCLEOTIDE SEQUENCE [LARGE SCALE GENOMIC DNA]</scope>
</reference>
<dbReference type="Proteomes" id="UP000267096">
    <property type="component" value="Unassembled WGS sequence"/>
</dbReference>
<dbReference type="OrthoDB" id="5864691at2759"/>
<feature type="compositionally biased region" description="Low complexity" evidence="1">
    <location>
        <begin position="10"/>
        <end position="34"/>
    </location>
</feature>
<sequence length="157" mass="17901">MSEVASTEGAKASTETQTTAATTAPSTVVSAAESGTKTANSTPLGRKGRRKKKREQLPEGFEQWSEEDQKYYQVLSLRYKRRPGSSLIFLQAVSALLRDVKATRRQCSMRREWPSRWRLFRMMSKGSAIYPVELEAFRRAKETFTPVDKNEQLDLDF</sequence>
<organism evidence="4">
    <name type="scientific">Anisakis simplex</name>
    <name type="common">Herring worm</name>
    <dbReference type="NCBI Taxonomy" id="6269"/>
    <lineage>
        <taxon>Eukaryota</taxon>
        <taxon>Metazoa</taxon>
        <taxon>Ecdysozoa</taxon>
        <taxon>Nematoda</taxon>
        <taxon>Chromadorea</taxon>
        <taxon>Rhabditida</taxon>
        <taxon>Spirurina</taxon>
        <taxon>Ascaridomorpha</taxon>
        <taxon>Ascaridoidea</taxon>
        <taxon>Anisakidae</taxon>
        <taxon>Anisakis</taxon>
        <taxon>Anisakis simplex complex</taxon>
    </lineage>
</organism>
<name>A0A0M3K4L8_ANISI</name>
<evidence type="ECO:0000256" key="1">
    <source>
        <dbReference type="SAM" id="MobiDB-lite"/>
    </source>
</evidence>
<keyword evidence="3" id="KW-1185">Reference proteome</keyword>
<dbReference type="EMBL" id="UYRR01032247">
    <property type="protein sequence ID" value="VDK54780.1"/>
    <property type="molecule type" value="Genomic_DNA"/>
</dbReference>
<protein>
    <submittedName>
        <fullName evidence="4">Histone H3</fullName>
    </submittedName>
</protein>
<reference evidence="4" key="1">
    <citation type="submission" date="2017-02" db="UniProtKB">
        <authorList>
            <consortium name="WormBaseParasite"/>
        </authorList>
    </citation>
    <scope>IDENTIFICATION</scope>
</reference>
<dbReference type="AlphaFoldDB" id="A0A0M3K4L8"/>
<proteinExistence type="predicted"/>
<accession>A0A0M3K4L8</accession>
<evidence type="ECO:0000313" key="3">
    <source>
        <dbReference type="Proteomes" id="UP000267096"/>
    </source>
</evidence>
<evidence type="ECO:0000313" key="2">
    <source>
        <dbReference type="EMBL" id="VDK54780.1"/>
    </source>
</evidence>